<keyword evidence="5" id="KW-0813">Transport</keyword>
<dbReference type="PANTHER" id="PTHR30036">
    <property type="entry name" value="D-XYLOSE-BINDING PERIPLASMIC PROTEIN"/>
    <property type="match status" value="1"/>
</dbReference>
<feature type="signal peptide" evidence="3">
    <location>
        <begin position="1"/>
        <end position="30"/>
    </location>
</feature>
<feature type="chain" id="PRO_5032331951" evidence="3">
    <location>
        <begin position="31"/>
        <end position="366"/>
    </location>
</feature>
<dbReference type="Pfam" id="PF13407">
    <property type="entry name" value="Peripla_BP_4"/>
    <property type="match status" value="1"/>
</dbReference>
<organism evidence="5 6">
    <name type="scientific">Pectinatus brassicae</name>
    <dbReference type="NCBI Taxonomy" id="862415"/>
    <lineage>
        <taxon>Bacteria</taxon>
        <taxon>Bacillati</taxon>
        <taxon>Bacillota</taxon>
        <taxon>Negativicutes</taxon>
        <taxon>Selenomonadales</taxon>
        <taxon>Selenomonadaceae</taxon>
        <taxon>Pectinatus</taxon>
    </lineage>
</organism>
<dbReference type="RefSeq" id="WP_183858983.1">
    <property type="nucleotide sequence ID" value="NZ_JACHFH010000002.1"/>
</dbReference>
<keyword evidence="2 3" id="KW-0732">Signal</keyword>
<evidence type="ECO:0000313" key="6">
    <source>
        <dbReference type="Proteomes" id="UP000559117"/>
    </source>
</evidence>
<dbReference type="GO" id="GO:0030288">
    <property type="term" value="C:outer membrane-bounded periplasmic space"/>
    <property type="evidence" value="ECO:0007669"/>
    <property type="project" value="TreeGrafter"/>
</dbReference>
<keyword evidence="5" id="KW-0762">Sugar transport</keyword>
<dbReference type="EMBL" id="JACHFH010000002">
    <property type="protein sequence ID" value="MBB5335160.1"/>
    <property type="molecule type" value="Genomic_DNA"/>
</dbReference>
<evidence type="ECO:0000259" key="4">
    <source>
        <dbReference type="Pfam" id="PF13407"/>
    </source>
</evidence>
<dbReference type="CDD" id="cd19994">
    <property type="entry name" value="PBP1_ChvE"/>
    <property type="match status" value="1"/>
</dbReference>
<dbReference type="InterPro" id="IPR050555">
    <property type="entry name" value="Bact_Solute-Bind_Prot2"/>
</dbReference>
<dbReference type="Gene3D" id="3.40.50.2300">
    <property type="match status" value="2"/>
</dbReference>
<dbReference type="PROSITE" id="PS51257">
    <property type="entry name" value="PROKAR_LIPOPROTEIN"/>
    <property type="match status" value="1"/>
</dbReference>
<evidence type="ECO:0000256" key="3">
    <source>
        <dbReference type="SAM" id="SignalP"/>
    </source>
</evidence>
<dbReference type="GO" id="GO:0030246">
    <property type="term" value="F:carbohydrate binding"/>
    <property type="evidence" value="ECO:0007669"/>
    <property type="project" value="TreeGrafter"/>
</dbReference>
<evidence type="ECO:0000256" key="1">
    <source>
        <dbReference type="ARBA" id="ARBA00004196"/>
    </source>
</evidence>
<dbReference type="AlphaFoldDB" id="A0A840UG52"/>
<dbReference type="InterPro" id="IPR025997">
    <property type="entry name" value="SBP_2_dom"/>
</dbReference>
<comment type="caution">
    <text evidence="5">The sequence shown here is derived from an EMBL/GenBank/DDBJ whole genome shotgun (WGS) entry which is preliminary data.</text>
</comment>
<evidence type="ECO:0000256" key="2">
    <source>
        <dbReference type="ARBA" id="ARBA00022729"/>
    </source>
</evidence>
<reference evidence="5 6" key="1">
    <citation type="submission" date="2020-08" db="EMBL/GenBank/DDBJ databases">
        <title>Genomic Encyclopedia of Type Strains, Phase IV (KMG-IV): sequencing the most valuable type-strain genomes for metagenomic binning, comparative biology and taxonomic classification.</title>
        <authorList>
            <person name="Goeker M."/>
        </authorList>
    </citation>
    <scope>NUCLEOTIDE SEQUENCE [LARGE SCALE GENOMIC DNA]</scope>
    <source>
        <strain evidence="5 6">DSM 24661</strain>
    </source>
</reference>
<proteinExistence type="predicted"/>
<dbReference type="PANTHER" id="PTHR30036:SF1">
    <property type="entry name" value="D-XYLOSE-BINDING PERIPLASMIC PROTEIN"/>
    <property type="match status" value="1"/>
</dbReference>
<gene>
    <name evidence="5" type="ORF">HNR32_000274</name>
</gene>
<protein>
    <submittedName>
        <fullName evidence="5">Putative multiple sugar transport system substrate-binding protein</fullName>
    </submittedName>
</protein>
<dbReference type="InterPro" id="IPR028082">
    <property type="entry name" value="Peripla_BP_I"/>
</dbReference>
<accession>A0A840UG52</accession>
<dbReference type="Proteomes" id="UP000559117">
    <property type="component" value="Unassembled WGS sequence"/>
</dbReference>
<sequence>MTKITRATKLCMTALSIFMVFLLAGCGSSASGGKGSKVKTIGVAMPTQSSQRWIQDGNNMKKKLESLGYKVDLQYAEDDIQAQVSQIENMITNGDDCLVIAAIDSGALVNVLKQAKNNKIPVIAYDRLLMDTDSVSYYATFDNKLVGVQIGKYVEKKLGLKEGTGPFNVEFFTGSPDDNNAHLLYAGEMEVLKPYLDNGQLVCPSGQTSFDSTCILRYSQEVAQKRMENLISGYYANGKKLDAVVSAFDGLSYGIAAALQGAGYQPGKNWPIITGQDAELMAVKNIISGKQSQSIFKDTRILADKCATMVQAVLDGKKPEINDTKTYDNHALVVPSYLCTPVSVDKGNFQKELVDSHYYTKEQLGL</sequence>
<keyword evidence="6" id="KW-1185">Reference proteome</keyword>
<dbReference type="InterPro" id="IPR049784">
    <property type="entry name" value="ChvE-like"/>
</dbReference>
<feature type="domain" description="Periplasmic binding protein" evidence="4">
    <location>
        <begin position="41"/>
        <end position="318"/>
    </location>
</feature>
<evidence type="ECO:0000313" key="5">
    <source>
        <dbReference type="EMBL" id="MBB5335160.1"/>
    </source>
</evidence>
<dbReference type="NCBIfam" id="NF040907">
    <property type="entry name" value="ChvE"/>
    <property type="match status" value="1"/>
</dbReference>
<comment type="subcellular location">
    <subcellularLocation>
        <location evidence="1">Cell envelope</location>
    </subcellularLocation>
</comment>
<dbReference type="SUPFAM" id="SSF53822">
    <property type="entry name" value="Periplasmic binding protein-like I"/>
    <property type="match status" value="1"/>
</dbReference>
<name>A0A840UG52_9FIRM</name>